<sequence>MGVRLDEELAELERVWQAGACPGVVFYSARIMEAMLREVLRGEDHGGQVFEWLKVLEERGQLSHVQRMFAHNLRILGNDARHLRRQLGPEDAEVAIAMLERLLVWFCREMRQHPWTGVLQNADRDVGRSVNGVCPSRPTPEPRLAGVSEGLRTVFRLLDQPDAKDVDIDRVLKYLQQEAPQLSKKTPIIDALCADALIAAGRCGDALKPLREAQRRFGRDVRLRQLEGLALRRLGR</sequence>
<feature type="non-terminal residue" evidence="1">
    <location>
        <position position="236"/>
    </location>
</feature>
<gene>
    <name evidence="1" type="ORF">LCGC14_1531510</name>
</gene>
<accession>A0A0F9JGK5</accession>
<evidence type="ECO:0008006" key="2">
    <source>
        <dbReference type="Google" id="ProtNLM"/>
    </source>
</evidence>
<protein>
    <recommendedName>
        <fullName evidence="2">DUF4145 domain-containing protein</fullName>
    </recommendedName>
</protein>
<dbReference type="AlphaFoldDB" id="A0A0F9JGK5"/>
<proteinExistence type="predicted"/>
<dbReference type="EMBL" id="LAZR01011480">
    <property type="protein sequence ID" value="KKM61456.1"/>
    <property type="molecule type" value="Genomic_DNA"/>
</dbReference>
<name>A0A0F9JGK5_9ZZZZ</name>
<comment type="caution">
    <text evidence="1">The sequence shown here is derived from an EMBL/GenBank/DDBJ whole genome shotgun (WGS) entry which is preliminary data.</text>
</comment>
<organism evidence="1">
    <name type="scientific">marine sediment metagenome</name>
    <dbReference type="NCBI Taxonomy" id="412755"/>
    <lineage>
        <taxon>unclassified sequences</taxon>
        <taxon>metagenomes</taxon>
        <taxon>ecological metagenomes</taxon>
    </lineage>
</organism>
<evidence type="ECO:0000313" key="1">
    <source>
        <dbReference type="EMBL" id="KKM61456.1"/>
    </source>
</evidence>
<reference evidence="1" key="1">
    <citation type="journal article" date="2015" name="Nature">
        <title>Complex archaea that bridge the gap between prokaryotes and eukaryotes.</title>
        <authorList>
            <person name="Spang A."/>
            <person name="Saw J.H."/>
            <person name="Jorgensen S.L."/>
            <person name="Zaremba-Niedzwiedzka K."/>
            <person name="Martijn J."/>
            <person name="Lind A.E."/>
            <person name="van Eijk R."/>
            <person name="Schleper C."/>
            <person name="Guy L."/>
            <person name="Ettema T.J."/>
        </authorList>
    </citation>
    <scope>NUCLEOTIDE SEQUENCE</scope>
</reference>